<evidence type="ECO:0000313" key="7">
    <source>
        <dbReference type="Proteomes" id="UP000198412"/>
    </source>
</evidence>
<dbReference type="SUPFAM" id="SSF56059">
    <property type="entry name" value="Glutathione synthetase ATP-binding domain-like"/>
    <property type="match status" value="1"/>
</dbReference>
<feature type="domain" description="ATP-grasp" evidence="5">
    <location>
        <begin position="89"/>
        <end position="300"/>
    </location>
</feature>
<dbReference type="InterPro" id="IPR052032">
    <property type="entry name" value="ATP-dep_AA_Ligase"/>
</dbReference>
<dbReference type="GO" id="GO:0046872">
    <property type="term" value="F:metal ion binding"/>
    <property type="evidence" value="ECO:0007669"/>
    <property type="project" value="InterPro"/>
</dbReference>
<evidence type="ECO:0000313" key="6">
    <source>
        <dbReference type="EMBL" id="SNR53772.1"/>
    </source>
</evidence>
<protein>
    <submittedName>
        <fullName evidence="6">ATP-grasp domain-containing protein</fullName>
    </submittedName>
</protein>
<dbReference type="EMBL" id="FZNX01000002">
    <property type="protein sequence ID" value="SNR53772.1"/>
    <property type="molecule type" value="Genomic_DNA"/>
</dbReference>
<dbReference type="PROSITE" id="PS50975">
    <property type="entry name" value="ATP_GRASP"/>
    <property type="match status" value="1"/>
</dbReference>
<keyword evidence="1" id="KW-0436">Ligase</keyword>
<evidence type="ECO:0000256" key="2">
    <source>
        <dbReference type="ARBA" id="ARBA00022741"/>
    </source>
</evidence>
<evidence type="ECO:0000256" key="3">
    <source>
        <dbReference type="ARBA" id="ARBA00022840"/>
    </source>
</evidence>
<proteinExistence type="predicted"/>
<dbReference type="OrthoDB" id="9803907at2"/>
<keyword evidence="7" id="KW-1185">Reference proteome</keyword>
<sequence>MILIDKPFASDFLLKTIKENNFPIVATAVAKSMIADDSLNWISEKEAIKTIEKQDNYPLYTNSENSISWIEQHLKTSKLPGQIQLFKNKILFRKMVKDHYPNYFFKGIKFEDLKSFDASKLKYPFIIKPAVGFFSLAVHKVDNHGEWKTIIENIDQEIETFKGMYPKEVVDVTDFIIEEFIEGEEYAFDCYFNKNGEPVVLNIMHHIFSSAKDVSDRVYITSKEIIEKHKPKIEAFLQIVGKKAQLTNFPMHVEVRINENGKVQPIEINPLRFGGWCTTGDISYFAYGINSYEHFLYEKTPNWNEILKSRRDKKYNLIVLDNNSGIKESNIKAFNYNLLLKDFEKPLNLRKVDFKKYAVFGFLFTETSINNEDETSEILASNLKKYITIKE</sequence>
<dbReference type="PANTHER" id="PTHR43585">
    <property type="entry name" value="FUMIPYRROLE BIOSYNTHESIS PROTEIN C"/>
    <property type="match status" value="1"/>
</dbReference>
<organism evidence="6 7">
    <name type="scientific">Lutibacter flavus</name>
    <dbReference type="NCBI Taxonomy" id="691689"/>
    <lineage>
        <taxon>Bacteria</taxon>
        <taxon>Pseudomonadati</taxon>
        <taxon>Bacteroidota</taxon>
        <taxon>Flavobacteriia</taxon>
        <taxon>Flavobacteriales</taxon>
        <taxon>Flavobacteriaceae</taxon>
        <taxon>Lutibacter</taxon>
    </lineage>
</organism>
<dbReference type="Proteomes" id="UP000198412">
    <property type="component" value="Unassembled WGS sequence"/>
</dbReference>
<evidence type="ECO:0000259" key="5">
    <source>
        <dbReference type="PROSITE" id="PS50975"/>
    </source>
</evidence>
<dbReference type="Gene3D" id="3.30.470.20">
    <property type="entry name" value="ATP-grasp fold, B domain"/>
    <property type="match status" value="1"/>
</dbReference>
<evidence type="ECO:0000256" key="4">
    <source>
        <dbReference type="PROSITE-ProRule" id="PRU00409"/>
    </source>
</evidence>
<name>A0A238X555_9FLAO</name>
<dbReference type="GO" id="GO:0016874">
    <property type="term" value="F:ligase activity"/>
    <property type="evidence" value="ECO:0007669"/>
    <property type="project" value="UniProtKB-KW"/>
</dbReference>
<dbReference type="PANTHER" id="PTHR43585:SF2">
    <property type="entry name" value="ATP-GRASP ENZYME FSQD"/>
    <property type="match status" value="1"/>
</dbReference>
<reference evidence="7" key="1">
    <citation type="submission" date="2017-06" db="EMBL/GenBank/DDBJ databases">
        <authorList>
            <person name="Varghese N."/>
            <person name="Submissions S."/>
        </authorList>
    </citation>
    <scope>NUCLEOTIDE SEQUENCE [LARGE SCALE GENOMIC DNA]</scope>
    <source>
        <strain evidence="7">DSM 27993</strain>
    </source>
</reference>
<keyword evidence="3 4" id="KW-0067">ATP-binding</keyword>
<dbReference type="InterPro" id="IPR011761">
    <property type="entry name" value="ATP-grasp"/>
</dbReference>
<evidence type="ECO:0000256" key="1">
    <source>
        <dbReference type="ARBA" id="ARBA00022598"/>
    </source>
</evidence>
<accession>A0A238X555</accession>
<dbReference type="GO" id="GO:0005524">
    <property type="term" value="F:ATP binding"/>
    <property type="evidence" value="ECO:0007669"/>
    <property type="project" value="UniProtKB-UniRule"/>
</dbReference>
<dbReference type="Pfam" id="PF13535">
    <property type="entry name" value="ATP-grasp_4"/>
    <property type="match status" value="1"/>
</dbReference>
<gene>
    <name evidence="6" type="ORF">SAMN04488111_1563</name>
</gene>
<dbReference type="AlphaFoldDB" id="A0A238X555"/>
<dbReference type="RefSeq" id="WP_089377873.1">
    <property type="nucleotide sequence ID" value="NZ_FZNX01000002.1"/>
</dbReference>
<keyword evidence="2 4" id="KW-0547">Nucleotide-binding</keyword>